<evidence type="ECO:0000313" key="8">
    <source>
        <dbReference type="EMBL" id="ODR90535.1"/>
    </source>
</evidence>
<accession>A0A1E3VAK7</accession>
<dbReference type="EMBL" id="LYBW01000058">
    <property type="protein sequence ID" value="ODR90535.1"/>
    <property type="molecule type" value="Genomic_DNA"/>
</dbReference>
<dbReference type="OrthoDB" id="9793799at2"/>
<comment type="subcellular location">
    <subcellularLocation>
        <location evidence="1">Cell membrane</location>
        <topology evidence="1">Multi-pass membrane protein</topology>
    </subcellularLocation>
</comment>
<evidence type="ECO:0000256" key="2">
    <source>
        <dbReference type="ARBA" id="ARBA00006448"/>
    </source>
</evidence>
<proteinExistence type="inferred from homology"/>
<evidence type="ECO:0000259" key="7">
    <source>
        <dbReference type="Pfam" id="PF04239"/>
    </source>
</evidence>
<dbReference type="InterPro" id="IPR007353">
    <property type="entry name" value="DUF421"/>
</dbReference>
<dbReference type="PANTHER" id="PTHR34582">
    <property type="entry name" value="UPF0702 TRANSMEMBRANE PROTEIN YCAP"/>
    <property type="match status" value="1"/>
</dbReference>
<reference evidence="9" key="1">
    <citation type="submission" date="2016-05" db="EMBL/GenBank/DDBJ databases">
        <authorList>
            <person name="Li Y."/>
        </authorList>
    </citation>
    <scope>NUCLEOTIDE SEQUENCE [LARGE SCALE GENOMIC DNA]</scope>
    <source>
        <strain evidence="9">YIC4027</strain>
    </source>
</reference>
<evidence type="ECO:0000256" key="3">
    <source>
        <dbReference type="ARBA" id="ARBA00022475"/>
    </source>
</evidence>
<gene>
    <name evidence="8" type="ORF">A8M32_14495</name>
</gene>
<dbReference type="GO" id="GO:0005886">
    <property type="term" value="C:plasma membrane"/>
    <property type="evidence" value="ECO:0007669"/>
    <property type="project" value="UniProtKB-SubCell"/>
</dbReference>
<comment type="caution">
    <text evidence="8">The sequence shown here is derived from an EMBL/GenBank/DDBJ whole genome shotgun (WGS) entry which is preliminary data.</text>
</comment>
<dbReference type="RefSeq" id="WP_069459115.1">
    <property type="nucleotide sequence ID" value="NZ_CP034909.1"/>
</dbReference>
<evidence type="ECO:0000256" key="4">
    <source>
        <dbReference type="ARBA" id="ARBA00022692"/>
    </source>
</evidence>
<keyword evidence="3" id="KW-1003">Cell membrane</keyword>
<evidence type="ECO:0000256" key="5">
    <source>
        <dbReference type="ARBA" id="ARBA00022989"/>
    </source>
</evidence>
<sequence length="148" mass="16246">MDSVARGVAIYVIMLIVMRLSGRRTVAQLTPFDFVLLLIIAETTQQALLGDDFSIMNATILILTLFGVDIALSYIKQWFPRAELLIDGTPTVLVSDGEVDTHALKSARIGIEDILTAARQQQGLYRLDQIKFAVLEADGAISIVPQKT</sequence>
<dbReference type="Gene3D" id="3.30.240.20">
    <property type="entry name" value="bsu07140 like domains"/>
    <property type="match status" value="1"/>
</dbReference>
<feature type="domain" description="YetF C-terminal" evidence="7">
    <location>
        <begin position="79"/>
        <end position="147"/>
    </location>
</feature>
<keyword evidence="6" id="KW-0472">Membrane</keyword>
<protein>
    <recommendedName>
        <fullName evidence="7">YetF C-terminal domain-containing protein</fullName>
    </recommendedName>
</protein>
<name>A0A1E3VAK7_9HYPH</name>
<organism evidence="8 9">
    <name type="scientific">Sinorhizobium alkalisoli</name>
    <dbReference type="NCBI Taxonomy" id="1752398"/>
    <lineage>
        <taxon>Bacteria</taxon>
        <taxon>Pseudomonadati</taxon>
        <taxon>Pseudomonadota</taxon>
        <taxon>Alphaproteobacteria</taxon>
        <taxon>Hyphomicrobiales</taxon>
        <taxon>Rhizobiaceae</taxon>
        <taxon>Sinorhizobium/Ensifer group</taxon>
        <taxon>Sinorhizobium</taxon>
    </lineage>
</organism>
<evidence type="ECO:0000313" key="9">
    <source>
        <dbReference type="Proteomes" id="UP000094342"/>
    </source>
</evidence>
<dbReference type="STRING" id="1752398.A8M32_14495"/>
<dbReference type="PANTHER" id="PTHR34582:SF6">
    <property type="entry name" value="UPF0702 TRANSMEMBRANE PROTEIN YCAP"/>
    <property type="match status" value="1"/>
</dbReference>
<keyword evidence="9" id="KW-1185">Reference proteome</keyword>
<dbReference type="AlphaFoldDB" id="A0A1E3VAK7"/>
<dbReference type="Pfam" id="PF04239">
    <property type="entry name" value="DUF421"/>
    <property type="match status" value="1"/>
</dbReference>
<evidence type="ECO:0000256" key="1">
    <source>
        <dbReference type="ARBA" id="ARBA00004651"/>
    </source>
</evidence>
<dbReference type="Proteomes" id="UP000094342">
    <property type="component" value="Unassembled WGS sequence"/>
</dbReference>
<keyword evidence="5" id="KW-1133">Transmembrane helix</keyword>
<comment type="similarity">
    <text evidence="2">Belongs to the UPF0702 family.</text>
</comment>
<evidence type="ECO:0000256" key="6">
    <source>
        <dbReference type="ARBA" id="ARBA00023136"/>
    </source>
</evidence>
<keyword evidence="4" id="KW-0812">Transmembrane</keyword>
<dbReference type="InterPro" id="IPR023090">
    <property type="entry name" value="UPF0702_alpha/beta_dom_sf"/>
</dbReference>